<comment type="subcellular location">
    <subcellularLocation>
        <location evidence="1">Cell outer membrane</location>
    </subcellularLocation>
</comment>
<gene>
    <name evidence="8" type="ORF">OM075_05245</name>
</gene>
<dbReference type="Pfam" id="PF07980">
    <property type="entry name" value="SusD_RagB"/>
    <property type="match status" value="1"/>
</dbReference>
<dbReference type="InterPro" id="IPR012944">
    <property type="entry name" value="SusD_RagB_dom"/>
</dbReference>
<dbReference type="SUPFAM" id="SSF48452">
    <property type="entry name" value="TPR-like"/>
    <property type="match status" value="1"/>
</dbReference>
<evidence type="ECO:0000256" key="3">
    <source>
        <dbReference type="ARBA" id="ARBA00022729"/>
    </source>
</evidence>
<dbReference type="Proteomes" id="UP001209229">
    <property type="component" value="Unassembled WGS sequence"/>
</dbReference>
<dbReference type="RefSeq" id="WP_301189431.1">
    <property type="nucleotide sequence ID" value="NZ_JAPDPJ010000007.1"/>
</dbReference>
<organism evidence="8 9">
    <name type="scientific">Plebeiibacterium sediminum</name>
    <dbReference type="NCBI Taxonomy" id="2992112"/>
    <lineage>
        <taxon>Bacteria</taxon>
        <taxon>Pseudomonadati</taxon>
        <taxon>Bacteroidota</taxon>
        <taxon>Bacteroidia</taxon>
        <taxon>Marinilabiliales</taxon>
        <taxon>Marinilabiliaceae</taxon>
        <taxon>Plebeiibacterium</taxon>
    </lineage>
</organism>
<evidence type="ECO:0000256" key="4">
    <source>
        <dbReference type="ARBA" id="ARBA00023136"/>
    </source>
</evidence>
<evidence type="ECO:0000256" key="1">
    <source>
        <dbReference type="ARBA" id="ARBA00004442"/>
    </source>
</evidence>
<name>A0AAE3M328_9BACT</name>
<dbReference type="EMBL" id="JAPDPJ010000007">
    <property type="protein sequence ID" value="MCW3785860.1"/>
    <property type="molecule type" value="Genomic_DNA"/>
</dbReference>
<accession>A0AAE3M328</accession>
<dbReference type="AlphaFoldDB" id="A0AAE3M328"/>
<comment type="similarity">
    <text evidence="2">Belongs to the SusD family.</text>
</comment>
<dbReference type="InterPro" id="IPR033985">
    <property type="entry name" value="SusD-like_N"/>
</dbReference>
<dbReference type="GO" id="GO:0009279">
    <property type="term" value="C:cell outer membrane"/>
    <property type="evidence" value="ECO:0007669"/>
    <property type="project" value="UniProtKB-SubCell"/>
</dbReference>
<keyword evidence="4" id="KW-0472">Membrane</keyword>
<proteinExistence type="inferred from homology"/>
<dbReference type="Gene3D" id="1.25.40.390">
    <property type="match status" value="1"/>
</dbReference>
<evidence type="ECO:0000256" key="5">
    <source>
        <dbReference type="ARBA" id="ARBA00023237"/>
    </source>
</evidence>
<dbReference type="InterPro" id="IPR011990">
    <property type="entry name" value="TPR-like_helical_dom_sf"/>
</dbReference>
<evidence type="ECO:0000259" key="6">
    <source>
        <dbReference type="Pfam" id="PF07980"/>
    </source>
</evidence>
<dbReference type="Pfam" id="PF14322">
    <property type="entry name" value="SusD-like_3"/>
    <property type="match status" value="1"/>
</dbReference>
<protein>
    <submittedName>
        <fullName evidence="8">RagB/SusD family nutrient uptake outer membrane protein</fullName>
    </submittedName>
</protein>
<sequence length="567" mass="63912">MMKKYNINRFIIVILLMGLTVSCKDFLDRPTEDSYTIDSFYEDDDQLYQAVNTIYNSPWYDFQRGFMKIGETLSGNMIFGIDDSYTNFTLNNSDTDIANASASLWSVNAYCNGVIENVDMKSGSAVTQYAKNTVKGEALVWKSMAYFYLVRCFGAVPIIYNNGEIIANNSSTTLKRNKVEDVYQYIVYLLEDAFELLPEENQTGRIDKYSACGLLAKVYLTKSGYGMNGTRNEEDLAQAAKYAKLVIDESGRELMPNYEDIFQLKNNFSDESLIAWHWTVGSQWTSQNSLQSDLSMGNFSDAVQSWGNWVYPSIDLQTAFDENAGSLVRNNRDTRRKATMMMVGDHYDYFWVESGGFDYNWDNATDGTYGGAITFGSGSGSNCAKHIVGRLADAEAQVPGATLDRMSTPLSTHILRLADVYLIYAEAVLGNGNSTSDAGALAAYNAVRERALHSYYEPASSITFEDIDKERRLELALEGDRWYDIVRLHYYKPEEAKAMITAQERGYWQGLNDFYEKDDASNLEIFTHKVSGLSDDDFTLPFPEVDLSLNPGLMDEPVDFDFSSIGY</sequence>
<feature type="domain" description="SusD-like N-terminal" evidence="7">
    <location>
        <begin position="95"/>
        <end position="220"/>
    </location>
</feature>
<reference evidence="8" key="1">
    <citation type="submission" date="2022-10" db="EMBL/GenBank/DDBJ databases">
        <authorList>
            <person name="Yu W.X."/>
        </authorList>
    </citation>
    <scope>NUCLEOTIDE SEQUENCE</scope>
    <source>
        <strain evidence="8">AAT</strain>
    </source>
</reference>
<keyword evidence="5" id="KW-0998">Cell outer membrane</keyword>
<keyword evidence="9" id="KW-1185">Reference proteome</keyword>
<evidence type="ECO:0000256" key="2">
    <source>
        <dbReference type="ARBA" id="ARBA00006275"/>
    </source>
</evidence>
<dbReference type="PROSITE" id="PS51257">
    <property type="entry name" value="PROKAR_LIPOPROTEIN"/>
    <property type="match status" value="1"/>
</dbReference>
<keyword evidence="3" id="KW-0732">Signal</keyword>
<evidence type="ECO:0000313" key="8">
    <source>
        <dbReference type="EMBL" id="MCW3785860.1"/>
    </source>
</evidence>
<comment type="caution">
    <text evidence="8">The sequence shown here is derived from an EMBL/GenBank/DDBJ whole genome shotgun (WGS) entry which is preliminary data.</text>
</comment>
<evidence type="ECO:0000313" key="9">
    <source>
        <dbReference type="Proteomes" id="UP001209229"/>
    </source>
</evidence>
<feature type="domain" description="RagB/SusD" evidence="6">
    <location>
        <begin position="303"/>
        <end position="554"/>
    </location>
</feature>
<evidence type="ECO:0000259" key="7">
    <source>
        <dbReference type="Pfam" id="PF14322"/>
    </source>
</evidence>